<evidence type="ECO:0000313" key="9">
    <source>
        <dbReference type="Proteomes" id="UP000053958"/>
    </source>
</evidence>
<dbReference type="OrthoDB" id="77989at2759"/>
<comment type="subcellular location">
    <subcellularLocation>
        <location evidence="1">Mitochondrion membrane</location>
    </subcellularLocation>
</comment>
<dbReference type="Proteomes" id="UP000053958">
    <property type="component" value="Unassembled WGS sequence"/>
</dbReference>
<keyword evidence="4" id="KW-0999">Mitochondrion inner membrane</keyword>
<keyword evidence="5" id="KW-1133">Transmembrane helix</keyword>
<evidence type="ECO:0000256" key="3">
    <source>
        <dbReference type="ARBA" id="ARBA00022737"/>
    </source>
</evidence>
<comment type="caution">
    <text evidence="8">The sequence shown here is derived from an EMBL/GenBank/DDBJ whole genome shotgun (WGS) entry which is preliminary data.</text>
</comment>
<feature type="compositionally biased region" description="Low complexity" evidence="7">
    <location>
        <begin position="147"/>
        <end position="159"/>
    </location>
</feature>
<dbReference type="SUPFAM" id="SSF103506">
    <property type="entry name" value="Mitochondrial carrier"/>
    <property type="match status" value="1"/>
</dbReference>
<organism evidence="8 9">
    <name type="scientific">Rasamsonia emersonii (strain ATCC 16479 / CBS 393.64 / IMI 116815)</name>
    <dbReference type="NCBI Taxonomy" id="1408163"/>
    <lineage>
        <taxon>Eukaryota</taxon>
        <taxon>Fungi</taxon>
        <taxon>Dikarya</taxon>
        <taxon>Ascomycota</taxon>
        <taxon>Pezizomycotina</taxon>
        <taxon>Eurotiomycetes</taxon>
        <taxon>Eurotiomycetidae</taxon>
        <taxon>Eurotiales</taxon>
        <taxon>Trichocomaceae</taxon>
        <taxon>Rasamsonia</taxon>
    </lineage>
</organism>
<dbReference type="EMBL" id="LASV01000167">
    <property type="protein sequence ID" value="KKA21809.1"/>
    <property type="molecule type" value="Genomic_DNA"/>
</dbReference>
<dbReference type="GO" id="GO:0031966">
    <property type="term" value="C:mitochondrial membrane"/>
    <property type="evidence" value="ECO:0007669"/>
    <property type="project" value="UniProtKB-SubCell"/>
</dbReference>
<evidence type="ECO:0000256" key="1">
    <source>
        <dbReference type="ARBA" id="ARBA00004325"/>
    </source>
</evidence>
<keyword evidence="3" id="KW-0677">Repeat</keyword>
<evidence type="ECO:0000256" key="7">
    <source>
        <dbReference type="SAM" id="MobiDB-lite"/>
    </source>
</evidence>
<reference evidence="8 9" key="1">
    <citation type="submission" date="2015-04" db="EMBL/GenBank/DDBJ databases">
        <authorList>
            <person name="Heijne W.H."/>
            <person name="Fedorova N.D."/>
            <person name="Nierman W.C."/>
            <person name="Vollebregt A.W."/>
            <person name="Zhao Z."/>
            <person name="Wu L."/>
            <person name="Kumar M."/>
            <person name="Stam H."/>
            <person name="van den Berg M.A."/>
            <person name="Pel H.J."/>
        </authorList>
    </citation>
    <scope>NUCLEOTIDE SEQUENCE [LARGE SCALE GENOMIC DNA]</scope>
    <source>
        <strain evidence="8 9">CBS 393.64</strain>
    </source>
</reference>
<evidence type="ECO:0000256" key="6">
    <source>
        <dbReference type="ARBA" id="ARBA00023136"/>
    </source>
</evidence>
<keyword evidence="4" id="KW-0496">Mitochondrion</keyword>
<keyword evidence="2" id="KW-0812">Transmembrane</keyword>
<dbReference type="AlphaFoldDB" id="A0A0F4YU98"/>
<evidence type="ECO:0000256" key="2">
    <source>
        <dbReference type="ARBA" id="ARBA00022692"/>
    </source>
</evidence>
<feature type="region of interest" description="Disordered" evidence="7">
    <location>
        <begin position="112"/>
        <end position="186"/>
    </location>
</feature>
<sequence>MASSQSREGPNPLRPYYIPPSIGLPPSESANAASAAHAASAASTRTTIGGSARELLSDLDYTDYLESSPSVSEWFQDLLNRAAWKYSSVLMAQPFDVAKTILQVYVVPDDQDGQTALDDRRKQSQSYRDSYMEQDSQSSDDESNYFSSPAPATSSPSTPKSRKSRHHITDRSGYLPQPAASPKHRLRIKNPSSLMEVLSQLWSTSGPTSIWKATNATFIYSLLYPTLNTFIRSLLSAILGLPEDGTASSMTEDILTVASPSTTLILSFISSALSSIILSPIDTARTFLIVTPLTHGPRSLLRALRLLPSPNYLIPPHLVPITILHSSLPTLLSLSTPLFLKSYFSIDPVLNPSTWSIFTFIASGLELGIRFPLETVLRRAQIATFTSPALRQKSLVAKSTRGSSRTPTSAESQTETPEIETIVPTPQTYRGVLGTMWGIVYEEGVAPGPSETDVLGKDAPRGLQRRRRPGQGIQGLYRGWRVGMWGLAGIWGAGFLGAAMGGGEEDIVTSTSASGIHGAGRGKARPF</sequence>
<keyword evidence="6" id="KW-0472">Membrane</keyword>
<evidence type="ECO:0000256" key="4">
    <source>
        <dbReference type="ARBA" id="ARBA00022792"/>
    </source>
</evidence>
<protein>
    <submittedName>
        <fullName evidence="8">Mitochondrial fusion protein (Ugo1)</fullName>
    </submittedName>
</protein>
<feature type="region of interest" description="Disordered" evidence="7">
    <location>
        <begin position="396"/>
        <end position="421"/>
    </location>
</feature>
<dbReference type="GeneID" id="25316503"/>
<dbReference type="STRING" id="1408163.A0A0F4YU98"/>
<feature type="compositionally biased region" description="Polar residues" evidence="7">
    <location>
        <begin position="400"/>
        <end position="412"/>
    </location>
</feature>
<dbReference type="RefSeq" id="XP_013328421.1">
    <property type="nucleotide sequence ID" value="XM_013472967.1"/>
</dbReference>
<accession>A0A0F4YU98</accession>
<feature type="region of interest" description="Disordered" evidence="7">
    <location>
        <begin position="1"/>
        <end position="20"/>
    </location>
</feature>
<proteinExistence type="predicted"/>
<keyword evidence="9" id="KW-1185">Reference proteome</keyword>
<dbReference type="PANTHER" id="PTHR24089">
    <property type="entry name" value="SOLUTE CARRIER FAMILY 25"/>
    <property type="match status" value="1"/>
</dbReference>
<evidence type="ECO:0000256" key="5">
    <source>
        <dbReference type="ARBA" id="ARBA00022989"/>
    </source>
</evidence>
<name>A0A0F4YU98_RASE3</name>
<evidence type="ECO:0000313" key="8">
    <source>
        <dbReference type="EMBL" id="KKA21809.1"/>
    </source>
</evidence>
<gene>
    <name evidence="8" type="ORF">T310_4155</name>
</gene>
<dbReference type="Gene3D" id="1.50.40.10">
    <property type="entry name" value="Mitochondrial carrier domain"/>
    <property type="match status" value="1"/>
</dbReference>
<dbReference type="InterPro" id="IPR023395">
    <property type="entry name" value="MCP_dom_sf"/>
</dbReference>